<comment type="caution">
    <text evidence="2">The sequence shown here is derived from an EMBL/GenBank/DDBJ whole genome shotgun (WGS) entry which is preliminary data.</text>
</comment>
<gene>
    <name evidence="2" type="ORF">LZ016_10385</name>
</gene>
<feature type="chain" id="PRO_5047489348" description="Transporter" evidence="1">
    <location>
        <begin position="18"/>
        <end position="269"/>
    </location>
</feature>
<reference evidence="2 3" key="1">
    <citation type="submission" date="2022-03" db="EMBL/GenBank/DDBJ databases">
        <authorList>
            <person name="Jo J.-H."/>
            <person name="Im W.-T."/>
        </authorList>
    </citation>
    <scope>NUCLEOTIDE SEQUENCE [LARGE SCALE GENOMIC DNA]</scope>
    <source>
        <strain evidence="2 3">SM33</strain>
    </source>
</reference>
<keyword evidence="3" id="KW-1185">Reference proteome</keyword>
<evidence type="ECO:0000313" key="3">
    <source>
        <dbReference type="Proteomes" id="UP001203058"/>
    </source>
</evidence>
<dbReference type="EMBL" id="JAKZHW010000001">
    <property type="protein sequence ID" value="MCH8616506.1"/>
    <property type="molecule type" value="Genomic_DNA"/>
</dbReference>
<name>A0ABS9VNF1_9SPHN</name>
<accession>A0ABS9VNF1</accession>
<protein>
    <recommendedName>
        <fullName evidence="4">Transporter</fullName>
    </recommendedName>
</protein>
<sequence length="269" mass="28961">MKYLLLPLAVLGSVAHAQDAPPPEPAGSDAHELAKQLNNPVASLISVPFQENIDFSVGPGEGTRSTLNIQPVVPIGLNDNWNLILRTIVPVVYQNDVVPGESQFGLGDTVQSFFFSPKHPGPSGIIWAVGPVLSYRTETNRNLGSGKWGAGVTGLVLKQSGKHTFGVLANHVWSVAGDDDRADVSATFLQPFYSYTTSSALTFGLNSESTYDWKGKQWTVPVNVTVTQLTHMGKQPVSFGGGVRYYAAAPQNGPNWGVRLIFTLLFPKK</sequence>
<feature type="signal peptide" evidence="1">
    <location>
        <begin position="1"/>
        <end position="17"/>
    </location>
</feature>
<proteinExistence type="predicted"/>
<evidence type="ECO:0000256" key="1">
    <source>
        <dbReference type="SAM" id="SignalP"/>
    </source>
</evidence>
<evidence type="ECO:0008006" key="4">
    <source>
        <dbReference type="Google" id="ProtNLM"/>
    </source>
</evidence>
<dbReference type="Proteomes" id="UP001203058">
    <property type="component" value="Unassembled WGS sequence"/>
</dbReference>
<evidence type="ECO:0000313" key="2">
    <source>
        <dbReference type="EMBL" id="MCH8616506.1"/>
    </source>
</evidence>
<keyword evidence="1" id="KW-0732">Signal</keyword>
<organism evidence="2 3">
    <name type="scientific">Sphingomonas telluris</name>
    <dbReference type="NCBI Taxonomy" id="2907998"/>
    <lineage>
        <taxon>Bacteria</taxon>
        <taxon>Pseudomonadati</taxon>
        <taxon>Pseudomonadota</taxon>
        <taxon>Alphaproteobacteria</taxon>
        <taxon>Sphingomonadales</taxon>
        <taxon>Sphingomonadaceae</taxon>
        <taxon>Sphingomonas</taxon>
    </lineage>
</organism>
<dbReference type="RefSeq" id="WP_241447303.1">
    <property type="nucleotide sequence ID" value="NZ_JAKZHW010000001.1"/>
</dbReference>